<dbReference type="Proteomes" id="UP000326924">
    <property type="component" value="Unassembled WGS sequence"/>
</dbReference>
<keyword evidence="16" id="KW-1185">Reference proteome</keyword>
<keyword evidence="7 14" id="KW-0276">Fatty acid metabolism</keyword>
<evidence type="ECO:0000313" key="16">
    <source>
        <dbReference type="Proteomes" id="UP000326924"/>
    </source>
</evidence>
<keyword evidence="5 14" id="KW-0444">Lipid biosynthesis</keyword>
<keyword evidence="9 14" id="KW-0443">Lipid metabolism</keyword>
<organism evidence="15 16">
    <name type="scientific">Sphaerosporella brunnea</name>
    <dbReference type="NCBI Taxonomy" id="1250544"/>
    <lineage>
        <taxon>Eukaryota</taxon>
        <taxon>Fungi</taxon>
        <taxon>Dikarya</taxon>
        <taxon>Ascomycota</taxon>
        <taxon>Pezizomycotina</taxon>
        <taxon>Pezizomycetes</taxon>
        <taxon>Pezizales</taxon>
        <taxon>Pyronemataceae</taxon>
        <taxon>Sphaerosporella</taxon>
    </lineage>
</organism>
<evidence type="ECO:0000256" key="4">
    <source>
        <dbReference type="ARBA" id="ARBA00013122"/>
    </source>
</evidence>
<dbReference type="InterPro" id="IPR007482">
    <property type="entry name" value="Tyr_Pase-like_PTPLA"/>
</dbReference>
<keyword evidence="10 14" id="KW-0472">Membrane</keyword>
<gene>
    <name evidence="15" type="ORF">FN846DRAFT_901905</name>
</gene>
<dbReference type="GO" id="GO:0030148">
    <property type="term" value="P:sphingolipid biosynthetic process"/>
    <property type="evidence" value="ECO:0007669"/>
    <property type="project" value="TreeGrafter"/>
</dbReference>
<evidence type="ECO:0000256" key="14">
    <source>
        <dbReference type="RuleBase" id="RU363109"/>
    </source>
</evidence>
<evidence type="ECO:0000313" key="15">
    <source>
        <dbReference type="EMBL" id="KAA8914643.1"/>
    </source>
</evidence>
<dbReference type="GO" id="GO:0030497">
    <property type="term" value="P:fatty acid elongation"/>
    <property type="evidence" value="ECO:0007669"/>
    <property type="project" value="TreeGrafter"/>
</dbReference>
<dbReference type="EC" id="4.2.1.134" evidence="4 14"/>
<keyword evidence="8 14" id="KW-1133">Transmembrane helix</keyword>
<dbReference type="GO" id="GO:0102158">
    <property type="term" value="F:very-long-chain (3R)-3-hydroxyacyl-CoA dehydratase activity"/>
    <property type="evidence" value="ECO:0007669"/>
    <property type="project" value="UniProtKB-EC"/>
</dbReference>
<feature type="transmembrane region" description="Helical" evidence="14">
    <location>
        <begin position="178"/>
        <end position="197"/>
    </location>
</feature>
<evidence type="ECO:0000256" key="6">
    <source>
        <dbReference type="ARBA" id="ARBA00022692"/>
    </source>
</evidence>
<dbReference type="GO" id="GO:0042761">
    <property type="term" value="P:very long-chain fatty acid biosynthetic process"/>
    <property type="evidence" value="ECO:0007669"/>
    <property type="project" value="TreeGrafter"/>
</dbReference>
<dbReference type="InParanoid" id="A0A5J5FBA1"/>
<dbReference type="EMBL" id="VXIS01000004">
    <property type="protein sequence ID" value="KAA8914643.1"/>
    <property type="molecule type" value="Genomic_DNA"/>
</dbReference>
<dbReference type="PANTHER" id="PTHR11035">
    <property type="entry name" value="VERY-LONG-CHAIN (3R)-3-HYDROXYACYL-COA DEHYDRATASE"/>
    <property type="match status" value="1"/>
</dbReference>
<keyword evidence="11 14" id="KW-0275">Fatty acid biosynthesis</keyword>
<feature type="transmembrane region" description="Helical" evidence="14">
    <location>
        <begin position="54"/>
        <end position="75"/>
    </location>
</feature>
<reference evidence="15 16" key="1">
    <citation type="submission" date="2019-09" db="EMBL/GenBank/DDBJ databases">
        <title>Draft genome of the ectomycorrhizal ascomycete Sphaerosporella brunnea.</title>
        <authorList>
            <consortium name="DOE Joint Genome Institute"/>
            <person name="Benucci G.M."/>
            <person name="Marozzi G."/>
            <person name="Antonielli L."/>
            <person name="Sanchez S."/>
            <person name="Marco P."/>
            <person name="Wang X."/>
            <person name="Falini L.B."/>
            <person name="Barry K."/>
            <person name="Haridas S."/>
            <person name="Lipzen A."/>
            <person name="Labutti K."/>
            <person name="Grigoriev I.V."/>
            <person name="Murat C."/>
            <person name="Martin F."/>
            <person name="Albertini E."/>
            <person name="Donnini D."/>
            <person name="Bonito G."/>
        </authorList>
    </citation>
    <scope>NUCLEOTIDE SEQUENCE [LARGE SCALE GENOMIC DNA]</scope>
    <source>
        <strain evidence="15 16">Sb_GMNB300</strain>
    </source>
</reference>
<keyword evidence="14" id="KW-0256">Endoplasmic reticulum</keyword>
<proteinExistence type="inferred from homology"/>
<evidence type="ECO:0000256" key="9">
    <source>
        <dbReference type="ARBA" id="ARBA00023098"/>
    </source>
</evidence>
<dbReference type="OrthoDB" id="46988at2759"/>
<evidence type="ECO:0000256" key="7">
    <source>
        <dbReference type="ARBA" id="ARBA00022832"/>
    </source>
</evidence>
<feature type="transmembrane region" description="Helical" evidence="14">
    <location>
        <begin position="12"/>
        <end position="34"/>
    </location>
</feature>
<comment type="pathway">
    <text evidence="2 14">Lipid metabolism; fatty acid biosynthesis.</text>
</comment>
<keyword evidence="6 14" id="KW-0812">Transmembrane</keyword>
<accession>A0A5J5FBA1</accession>
<evidence type="ECO:0000256" key="1">
    <source>
        <dbReference type="ARBA" id="ARBA00004141"/>
    </source>
</evidence>
<comment type="caution">
    <text evidence="14">Lacks conserved residue(s) required for the propagation of feature annotation.</text>
</comment>
<evidence type="ECO:0000256" key="5">
    <source>
        <dbReference type="ARBA" id="ARBA00022516"/>
    </source>
</evidence>
<evidence type="ECO:0000256" key="12">
    <source>
        <dbReference type="ARBA" id="ARBA00023239"/>
    </source>
</evidence>
<dbReference type="PANTHER" id="PTHR11035:SF3">
    <property type="entry name" value="VERY-LONG-CHAIN (3R)-3-HYDROXYACYL-COA DEHYDRATASE"/>
    <property type="match status" value="1"/>
</dbReference>
<dbReference type="UniPathway" id="UPA00094"/>
<dbReference type="Pfam" id="PF04387">
    <property type="entry name" value="PTPLA"/>
    <property type="match status" value="1"/>
</dbReference>
<evidence type="ECO:0000256" key="13">
    <source>
        <dbReference type="ARBA" id="ARBA00036671"/>
    </source>
</evidence>
<comment type="similarity">
    <text evidence="3 14">Belongs to the very long-chain fatty acids dehydratase HACD family.</text>
</comment>
<name>A0A5J5FBA1_9PEZI</name>
<evidence type="ECO:0000256" key="10">
    <source>
        <dbReference type="ARBA" id="ARBA00023136"/>
    </source>
</evidence>
<dbReference type="GO" id="GO:0005789">
    <property type="term" value="C:endoplasmic reticulum membrane"/>
    <property type="evidence" value="ECO:0007669"/>
    <property type="project" value="UniProtKB-SubCell"/>
</dbReference>
<evidence type="ECO:0000256" key="8">
    <source>
        <dbReference type="ARBA" id="ARBA00022989"/>
    </source>
</evidence>
<evidence type="ECO:0000256" key="2">
    <source>
        <dbReference type="ARBA" id="ARBA00005194"/>
    </source>
</evidence>
<comment type="caution">
    <text evidence="15">The sequence shown here is derived from an EMBL/GenBank/DDBJ whole genome shotgun (WGS) entry which is preliminary data.</text>
</comment>
<comment type="function">
    <text evidence="14">Catalyzes the third of the four reactions of the long-chain fatty acids elongation cycle. This endoplasmic reticulum-bound enzymatic process, allows the addition of two carbons to the chain of long- and very long-chain fatty acids/VLCFAs per cycle. This enzyme catalyzes the dehydration of the 3-hydroxyacyl-CoA intermediate into trans-2,3-enoyl-CoA, within each cycle of fatty acid elongation. Thereby, it participates to the production of VLCFAs of different chain lengths that are involved in multiple biological processes as precursors of membrane lipids and lipid mediators.</text>
</comment>
<comment type="subcellular location">
    <subcellularLocation>
        <location evidence="14">Endoplasmic reticulum membrane</location>
        <topology evidence="14">Multi-pass membrane protein</topology>
    </subcellularLocation>
    <subcellularLocation>
        <location evidence="1">Membrane</location>
        <topology evidence="1">Multi-pass membrane protein</topology>
    </subcellularLocation>
</comment>
<sequence length="214" mass="24158">MERRKTQSPSKRYLIAYNFFSAALWAGVLTQTVLLVPVMGASNLHSSLGTYTKYVQTLAILEILHLLLGLLKSSLITTIIQVSSRLLLVWGVCDLFSAPQHSVAYASMLLAWSITEVCRYTYYVVNLASPEAAANGPGGLLNWLRYNTFFVLYPLGAGSEAWCVFRALPEAYAWSVQYYWLLVVILATYAPGLYNQYTHMIRQRRKNMRGKKKA</sequence>
<evidence type="ECO:0000256" key="11">
    <source>
        <dbReference type="ARBA" id="ARBA00023160"/>
    </source>
</evidence>
<evidence type="ECO:0000256" key="3">
    <source>
        <dbReference type="ARBA" id="ARBA00007811"/>
    </source>
</evidence>
<comment type="catalytic activity">
    <reaction evidence="13 14">
        <text>a very-long-chain (3R)-3-hydroxyacyl-CoA = a very-long-chain (2E)-enoyl-CoA + H2O</text>
        <dbReference type="Rhea" id="RHEA:45812"/>
        <dbReference type="ChEBI" id="CHEBI:15377"/>
        <dbReference type="ChEBI" id="CHEBI:83728"/>
        <dbReference type="ChEBI" id="CHEBI:85440"/>
        <dbReference type="EC" id="4.2.1.134"/>
    </reaction>
</comment>
<protein>
    <recommendedName>
        <fullName evidence="4 14">Very-long-chain (3R)-3-hydroxyacyl-CoA dehydratase</fullName>
        <ecNumber evidence="4 14">4.2.1.134</ecNumber>
    </recommendedName>
</protein>
<keyword evidence="12 14" id="KW-0456">Lyase</keyword>
<dbReference type="FunCoup" id="A0A5J5FBA1">
    <property type="interactions" value="586"/>
</dbReference>
<dbReference type="AlphaFoldDB" id="A0A5J5FBA1"/>